<reference evidence="3 4" key="1">
    <citation type="submission" date="2014-02" db="EMBL/GenBank/DDBJ databases">
        <title>The genome sequence of Colletotrichum salicis CBS 607.94.</title>
        <authorList>
            <person name="Baroncelli R."/>
            <person name="Thon M.R."/>
        </authorList>
    </citation>
    <scope>NUCLEOTIDE SEQUENCE [LARGE SCALE GENOMIC DNA]</scope>
    <source>
        <strain evidence="3 4">CBS 607.94</strain>
    </source>
</reference>
<dbReference type="AlphaFoldDB" id="A0A135SZK6"/>
<organism evidence="3 4">
    <name type="scientific">Colletotrichum salicis</name>
    <dbReference type="NCBI Taxonomy" id="1209931"/>
    <lineage>
        <taxon>Eukaryota</taxon>
        <taxon>Fungi</taxon>
        <taxon>Dikarya</taxon>
        <taxon>Ascomycota</taxon>
        <taxon>Pezizomycotina</taxon>
        <taxon>Sordariomycetes</taxon>
        <taxon>Hypocreomycetidae</taxon>
        <taxon>Glomerellales</taxon>
        <taxon>Glomerellaceae</taxon>
        <taxon>Colletotrichum</taxon>
        <taxon>Colletotrichum acutatum species complex</taxon>
    </lineage>
</organism>
<feature type="compositionally biased region" description="Basic and acidic residues" evidence="2">
    <location>
        <begin position="147"/>
        <end position="156"/>
    </location>
</feature>
<proteinExistence type="predicted"/>
<evidence type="ECO:0000256" key="1">
    <source>
        <dbReference type="SAM" id="Coils"/>
    </source>
</evidence>
<feature type="coiled-coil region" evidence="1">
    <location>
        <begin position="32"/>
        <end position="59"/>
    </location>
</feature>
<keyword evidence="1" id="KW-0175">Coiled coil</keyword>
<feature type="compositionally biased region" description="Basic residues" evidence="2">
    <location>
        <begin position="128"/>
        <end position="146"/>
    </location>
</feature>
<name>A0A135SZK6_9PEZI</name>
<evidence type="ECO:0000256" key="2">
    <source>
        <dbReference type="SAM" id="MobiDB-lite"/>
    </source>
</evidence>
<evidence type="ECO:0000313" key="4">
    <source>
        <dbReference type="Proteomes" id="UP000070121"/>
    </source>
</evidence>
<feature type="region of interest" description="Disordered" evidence="2">
    <location>
        <begin position="118"/>
        <end position="167"/>
    </location>
</feature>
<dbReference type="Proteomes" id="UP000070121">
    <property type="component" value="Unassembled WGS sequence"/>
</dbReference>
<comment type="caution">
    <text evidence="3">The sequence shown here is derived from an EMBL/GenBank/DDBJ whole genome shotgun (WGS) entry which is preliminary data.</text>
</comment>
<gene>
    <name evidence="3" type="ORF">CSAL01_02799</name>
</gene>
<accession>A0A135SZK6</accession>
<protein>
    <submittedName>
        <fullName evidence="3">Uncharacterized protein</fullName>
    </submittedName>
</protein>
<dbReference type="OrthoDB" id="4851244at2759"/>
<sequence length="333" mass="37219">MRSAIRAAIPVIQDCVIGHLEDSIGSEVKGLLEDIEGAFKEQEKALDNMAKTLDDKSEKALKNMMVFQVTAWATMVAKYEVLKQKSTLMADLHKNLKAEIKKEFSQNMGKVAKGMIDESTERPPLAMAKKKHQSNKKQNRGKGAKQVRKEARKEAAQHLGGQDKPSKQVVIDEKGRKMTVIMGGEAEMDKLWERMQMTFALQFQSKTISEWLEGARAALHAQPNKDESGQENFKQLEWDIERLVGRMRDTINANNRQAAQQGLQTLDLVSADLPLVEGLRIEDFVTGLEADLVKATTTLNNYVSSLTQASGLEDPENLQVVPSDNDRMRLRGG</sequence>
<dbReference type="EMBL" id="JFFI01002167">
    <property type="protein sequence ID" value="KXH41319.1"/>
    <property type="molecule type" value="Genomic_DNA"/>
</dbReference>
<keyword evidence="4" id="KW-1185">Reference proteome</keyword>
<evidence type="ECO:0000313" key="3">
    <source>
        <dbReference type="EMBL" id="KXH41319.1"/>
    </source>
</evidence>